<dbReference type="EMBL" id="JBFTEG010000003">
    <property type="protein sequence ID" value="MEX6501585.1"/>
    <property type="molecule type" value="Genomic_DNA"/>
</dbReference>
<dbReference type="Proteomes" id="UP001560296">
    <property type="component" value="Unassembled WGS sequence"/>
</dbReference>
<evidence type="ECO:0000259" key="2">
    <source>
        <dbReference type="Pfam" id="PF13590"/>
    </source>
</evidence>
<accession>A0ABV3YQK0</accession>
<gene>
    <name evidence="3" type="ORF">AB5S05_05870</name>
</gene>
<name>A0ABV3YQK0_9PSED</name>
<sequence length="196" mass="21503">MKILALLLSLLLAACQAANPYRAQSLPVPPAPAIDQADRSAYPAPPRDYSRYRYWAWLDGQPPAASAWASSAQIQEALSNALDQRGLRPAPPGTEADLEVAAELRLEHRLRQVRQDLGGYYGHGHHWHDHGLWGSTPLVRSYEQEVLVVRVELFDAADGQPLWRASAEMPGGASQAERGAALRAALRRALADYPPD</sequence>
<dbReference type="RefSeq" id="WP_369286557.1">
    <property type="nucleotide sequence ID" value="NZ_JBFTEG010000003.1"/>
</dbReference>
<keyword evidence="1" id="KW-0732">Signal</keyword>
<evidence type="ECO:0000313" key="4">
    <source>
        <dbReference type="Proteomes" id="UP001560296"/>
    </source>
</evidence>
<feature type="signal peptide" evidence="1">
    <location>
        <begin position="1"/>
        <end position="17"/>
    </location>
</feature>
<feature type="chain" id="PRO_5046515009" evidence="1">
    <location>
        <begin position="18"/>
        <end position="196"/>
    </location>
</feature>
<organism evidence="3 4">
    <name type="scientific">Pseudomonas zhanjiangensis</name>
    <dbReference type="NCBI Taxonomy" id="3239015"/>
    <lineage>
        <taxon>Bacteria</taxon>
        <taxon>Pseudomonadati</taxon>
        <taxon>Pseudomonadota</taxon>
        <taxon>Gammaproteobacteria</taxon>
        <taxon>Pseudomonadales</taxon>
        <taxon>Pseudomonadaceae</taxon>
        <taxon>Pseudomonas</taxon>
    </lineage>
</organism>
<evidence type="ECO:0000256" key="1">
    <source>
        <dbReference type="SAM" id="SignalP"/>
    </source>
</evidence>
<proteinExistence type="predicted"/>
<reference evidence="3 4" key="1">
    <citation type="submission" date="2024-07" db="EMBL/GenBank/DDBJ databases">
        <authorList>
            <person name="Li M."/>
        </authorList>
    </citation>
    <scope>NUCLEOTIDE SEQUENCE [LARGE SCALE GENOMIC DNA]</scope>
    <source>
        <strain evidence="3 4">25A3E</strain>
    </source>
</reference>
<keyword evidence="4" id="KW-1185">Reference proteome</keyword>
<evidence type="ECO:0000313" key="3">
    <source>
        <dbReference type="EMBL" id="MEX6501585.1"/>
    </source>
</evidence>
<dbReference type="Gene3D" id="3.30.160.670">
    <property type="match status" value="1"/>
</dbReference>
<protein>
    <submittedName>
        <fullName evidence="3">DUF4136 domain-containing protein</fullName>
    </submittedName>
</protein>
<comment type="caution">
    <text evidence="3">The sequence shown here is derived from an EMBL/GenBank/DDBJ whole genome shotgun (WGS) entry which is preliminary data.</text>
</comment>
<dbReference type="PROSITE" id="PS51257">
    <property type="entry name" value="PROKAR_LIPOPROTEIN"/>
    <property type="match status" value="1"/>
</dbReference>
<dbReference type="Pfam" id="PF13590">
    <property type="entry name" value="DUF4136"/>
    <property type="match status" value="1"/>
</dbReference>
<dbReference type="InterPro" id="IPR025411">
    <property type="entry name" value="DUF4136"/>
</dbReference>
<feature type="domain" description="DUF4136" evidence="2">
    <location>
        <begin position="47"/>
        <end position="195"/>
    </location>
</feature>